<gene>
    <name evidence="1" type="ORF">D9613_006306</name>
</gene>
<dbReference type="AlphaFoldDB" id="A0A8H4QVT8"/>
<reference evidence="1 2" key="1">
    <citation type="submission" date="2019-12" db="EMBL/GenBank/DDBJ databases">
        <authorList>
            <person name="Floudas D."/>
            <person name="Bentzer J."/>
            <person name="Ahren D."/>
            <person name="Johansson T."/>
            <person name="Persson P."/>
            <person name="Tunlid A."/>
        </authorList>
    </citation>
    <scope>NUCLEOTIDE SEQUENCE [LARGE SCALE GENOMIC DNA]</scope>
    <source>
        <strain evidence="1 2">CBS 102.39</strain>
    </source>
</reference>
<evidence type="ECO:0000313" key="1">
    <source>
        <dbReference type="EMBL" id="KAF4617778.1"/>
    </source>
</evidence>
<evidence type="ECO:0000313" key="2">
    <source>
        <dbReference type="Proteomes" id="UP000521872"/>
    </source>
</evidence>
<proteinExistence type="predicted"/>
<organism evidence="1 2">
    <name type="scientific">Agrocybe pediades</name>
    <dbReference type="NCBI Taxonomy" id="84607"/>
    <lineage>
        <taxon>Eukaryota</taxon>
        <taxon>Fungi</taxon>
        <taxon>Dikarya</taxon>
        <taxon>Basidiomycota</taxon>
        <taxon>Agaricomycotina</taxon>
        <taxon>Agaricomycetes</taxon>
        <taxon>Agaricomycetidae</taxon>
        <taxon>Agaricales</taxon>
        <taxon>Agaricineae</taxon>
        <taxon>Strophariaceae</taxon>
        <taxon>Agrocybe</taxon>
    </lineage>
</organism>
<dbReference type="EMBL" id="JAACJL010000030">
    <property type="protein sequence ID" value="KAF4617778.1"/>
    <property type="molecule type" value="Genomic_DNA"/>
</dbReference>
<dbReference type="Proteomes" id="UP000521872">
    <property type="component" value="Unassembled WGS sequence"/>
</dbReference>
<protein>
    <submittedName>
        <fullName evidence="1">Uncharacterized protein</fullName>
    </submittedName>
</protein>
<comment type="caution">
    <text evidence="1">The sequence shown here is derived from an EMBL/GenBank/DDBJ whole genome shotgun (WGS) entry which is preliminary data.</text>
</comment>
<accession>A0A8H4QVT8</accession>
<keyword evidence="2" id="KW-1185">Reference proteome</keyword>
<name>A0A8H4QVT8_9AGAR</name>
<sequence length="149" mass="16863">MSQTLGNMAYEYDRSCKVFNLPSALECNRVSGHSVLFDDLEIRTEFESGLAQNSAIHLDCQRRHMGIFAAISRARHYLLFYAKRIQTFALPGYRMLLNVRKFAETGSEDRIANINSIPLTSLVTRSTIRPDDPVEENNIENAALPNVIV</sequence>